<gene>
    <name evidence="1" type="ORF">SAMN05443144_12656</name>
</gene>
<dbReference type="STRING" id="1194090.SAMN05443144_12656"/>
<accession>A0A1M5JD82</accession>
<dbReference type="AlphaFoldDB" id="A0A1M5JD82"/>
<protein>
    <submittedName>
        <fullName evidence="1">Uncharacterized protein</fullName>
    </submittedName>
</protein>
<dbReference type="Proteomes" id="UP000184041">
    <property type="component" value="Unassembled WGS sequence"/>
</dbReference>
<name>A0A1M5JD82_9BACT</name>
<proteinExistence type="predicted"/>
<dbReference type="EMBL" id="FQUS01000026">
    <property type="protein sequence ID" value="SHG38507.1"/>
    <property type="molecule type" value="Genomic_DNA"/>
</dbReference>
<keyword evidence="2" id="KW-1185">Reference proteome</keyword>
<sequence length="67" mass="7708">MPPQKWGHGQRWMLIIDALNALLSMVIVGGPDFCPGNFSTCLADRFCYGRCSHFVDLRRRAEQVRRI</sequence>
<organism evidence="1 2">
    <name type="scientific">Fodinibius roseus</name>
    <dbReference type="NCBI Taxonomy" id="1194090"/>
    <lineage>
        <taxon>Bacteria</taxon>
        <taxon>Pseudomonadati</taxon>
        <taxon>Balneolota</taxon>
        <taxon>Balneolia</taxon>
        <taxon>Balneolales</taxon>
        <taxon>Balneolaceae</taxon>
        <taxon>Fodinibius</taxon>
    </lineage>
</organism>
<reference evidence="1 2" key="1">
    <citation type="submission" date="2016-11" db="EMBL/GenBank/DDBJ databases">
        <authorList>
            <person name="Jaros S."/>
            <person name="Januszkiewicz K."/>
            <person name="Wedrychowicz H."/>
        </authorList>
    </citation>
    <scope>NUCLEOTIDE SEQUENCE [LARGE SCALE GENOMIC DNA]</scope>
    <source>
        <strain evidence="1 2">DSM 21986</strain>
    </source>
</reference>
<evidence type="ECO:0000313" key="2">
    <source>
        <dbReference type="Proteomes" id="UP000184041"/>
    </source>
</evidence>
<evidence type="ECO:0000313" key="1">
    <source>
        <dbReference type="EMBL" id="SHG38507.1"/>
    </source>
</evidence>